<evidence type="ECO:0000313" key="3">
    <source>
        <dbReference type="EMBL" id="PLS31908.1"/>
    </source>
</evidence>
<dbReference type="EMBL" id="NMWU01000004">
    <property type="protein sequence ID" value="PLS31908.1"/>
    <property type="molecule type" value="Genomic_DNA"/>
</dbReference>
<dbReference type="Pfam" id="PF02604">
    <property type="entry name" value="PhdYeFM_antitox"/>
    <property type="match status" value="1"/>
</dbReference>
<evidence type="ECO:0000313" key="4">
    <source>
        <dbReference type="Proteomes" id="UP000235050"/>
    </source>
</evidence>
<keyword evidence="4" id="KW-1185">Reference proteome</keyword>
<dbReference type="RefSeq" id="WP_101614863.1">
    <property type="nucleotide sequence ID" value="NZ_NMWU01000004.1"/>
</dbReference>
<proteinExistence type="inferred from homology"/>
<sequence>MAGTISLDNLVSVSELSHGGVSRTLSRVSDDNPVVVMRNNKPAAVVITPEDYKRFTEAEENFALYLEAVNRMKHDDGSRFNADEVFGKGYQPVDDGFEPEFE</sequence>
<dbReference type="OrthoDB" id="1646957at2"/>
<protein>
    <recommendedName>
        <fullName evidence="2">Antitoxin</fullName>
    </recommendedName>
</protein>
<evidence type="ECO:0000256" key="2">
    <source>
        <dbReference type="RuleBase" id="RU362080"/>
    </source>
</evidence>
<dbReference type="InterPro" id="IPR006442">
    <property type="entry name" value="Antitoxin_Phd/YefM"/>
</dbReference>
<name>A0A2N5JCH4_9BIFI</name>
<reference evidence="3 4" key="1">
    <citation type="submission" date="2017-07" db="EMBL/GenBank/DDBJ databases">
        <title>Bifidobacterium novel species.</title>
        <authorList>
            <person name="Lugli G.A."/>
            <person name="Milani C."/>
            <person name="Duranti S."/>
            <person name="Mangifesta M."/>
        </authorList>
    </citation>
    <scope>NUCLEOTIDE SEQUENCE [LARGE SCALE GENOMIC DNA]</scope>
    <source>
        <strain evidence="4">Uis1B</strain>
    </source>
</reference>
<gene>
    <name evidence="3" type="ORF">Uis1B_0286</name>
</gene>
<dbReference type="NCBIfam" id="TIGR01552">
    <property type="entry name" value="phd_fam"/>
    <property type="match status" value="1"/>
</dbReference>
<dbReference type="InterPro" id="IPR036165">
    <property type="entry name" value="YefM-like_sf"/>
</dbReference>
<dbReference type="AlphaFoldDB" id="A0A2N5JCH4"/>
<dbReference type="Gene3D" id="3.40.1620.10">
    <property type="entry name" value="YefM-like domain"/>
    <property type="match status" value="1"/>
</dbReference>
<comment type="caution">
    <text evidence="3">The sequence shown here is derived from an EMBL/GenBank/DDBJ whole genome shotgun (WGS) entry which is preliminary data.</text>
</comment>
<comment type="similarity">
    <text evidence="1 2">Belongs to the phD/YefM antitoxin family.</text>
</comment>
<accession>A0A2N5JCH4</accession>
<evidence type="ECO:0000256" key="1">
    <source>
        <dbReference type="ARBA" id="ARBA00009981"/>
    </source>
</evidence>
<organism evidence="3 4">
    <name type="scientific">Bifidobacterium margollesii</name>
    <dbReference type="NCBI Taxonomy" id="2020964"/>
    <lineage>
        <taxon>Bacteria</taxon>
        <taxon>Bacillati</taxon>
        <taxon>Actinomycetota</taxon>
        <taxon>Actinomycetes</taxon>
        <taxon>Bifidobacteriales</taxon>
        <taxon>Bifidobacteriaceae</taxon>
        <taxon>Bifidobacterium</taxon>
    </lineage>
</organism>
<dbReference type="Proteomes" id="UP000235050">
    <property type="component" value="Unassembled WGS sequence"/>
</dbReference>
<comment type="function">
    <text evidence="2">Antitoxin component of a type II toxin-antitoxin (TA) system.</text>
</comment>
<dbReference type="SUPFAM" id="SSF143120">
    <property type="entry name" value="YefM-like"/>
    <property type="match status" value="1"/>
</dbReference>